<reference evidence="3 4" key="1">
    <citation type="submission" date="2013-09" db="EMBL/GenBank/DDBJ databases">
        <title>High correlation between genotypes and phenotypes of environmental bacteria Comamonas testosteroni strains.</title>
        <authorList>
            <person name="Liu L."/>
            <person name="Zhu W."/>
            <person name="Xia X."/>
            <person name="Xu B."/>
            <person name="Luo M."/>
            <person name="Wang G."/>
        </authorList>
    </citation>
    <scope>NUCLEOTIDE SEQUENCE [LARGE SCALE GENOMIC DNA]</scope>
    <source>
        <strain evidence="3 4">DF2</strain>
    </source>
</reference>
<organism evidence="3 4">
    <name type="scientific">Comamonas thiooxydans</name>
    <dbReference type="NCBI Taxonomy" id="363952"/>
    <lineage>
        <taxon>Bacteria</taxon>
        <taxon>Pseudomonadati</taxon>
        <taxon>Pseudomonadota</taxon>
        <taxon>Betaproteobacteria</taxon>
        <taxon>Burkholderiales</taxon>
        <taxon>Comamonadaceae</taxon>
        <taxon>Comamonas</taxon>
    </lineage>
</organism>
<keyword evidence="1" id="KW-0472">Membrane</keyword>
<evidence type="ECO:0008006" key="5">
    <source>
        <dbReference type="Google" id="ProtNLM"/>
    </source>
</evidence>
<sequence>MKKKLKLALLGIPAFVTATASHAAVDVTALVAEITGVKEPSSQIGIAVLGVIVTIVTFLWIRRAIK</sequence>
<evidence type="ECO:0000256" key="1">
    <source>
        <dbReference type="SAM" id="Phobius"/>
    </source>
</evidence>
<keyword evidence="1" id="KW-1133">Transmembrane helix</keyword>
<dbReference type="Pfam" id="PF05356">
    <property type="entry name" value="Phage_Coat_B"/>
    <property type="match status" value="1"/>
</dbReference>
<keyword evidence="1" id="KW-0812">Transmembrane</keyword>
<keyword evidence="4" id="KW-1185">Reference proteome</keyword>
<dbReference type="Proteomes" id="UP000029549">
    <property type="component" value="Unassembled WGS sequence"/>
</dbReference>
<dbReference type="InterPro" id="IPR008020">
    <property type="entry name" value="G8P"/>
</dbReference>
<comment type="caution">
    <text evidence="3">The sequence shown here is derived from an EMBL/GenBank/DDBJ whole genome shotgun (WGS) entry which is preliminary data.</text>
</comment>
<evidence type="ECO:0000313" key="3">
    <source>
        <dbReference type="EMBL" id="KGH12951.1"/>
    </source>
</evidence>
<dbReference type="EMBL" id="AWTP01000103">
    <property type="protein sequence ID" value="KGH12951.1"/>
    <property type="molecule type" value="Genomic_DNA"/>
</dbReference>
<protein>
    <recommendedName>
        <fullName evidence="5">Methyltransferase</fullName>
    </recommendedName>
</protein>
<gene>
    <name evidence="3" type="ORF">P608_09935</name>
</gene>
<evidence type="ECO:0000313" key="4">
    <source>
        <dbReference type="Proteomes" id="UP000029549"/>
    </source>
</evidence>
<evidence type="ECO:0000256" key="2">
    <source>
        <dbReference type="SAM" id="SignalP"/>
    </source>
</evidence>
<dbReference type="RefSeq" id="WP_034390223.1">
    <property type="nucleotide sequence ID" value="NZ_AWTM01000067.1"/>
</dbReference>
<proteinExistence type="predicted"/>
<accession>A0A0E3BZ83</accession>
<dbReference type="SUPFAM" id="SSF57987">
    <property type="entry name" value="Inovirus (filamentous phage) major coat protein"/>
    <property type="match status" value="1"/>
</dbReference>
<feature type="signal peptide" evidence="2">
    <location>
        <begin position="1"/>
        <end position="23"/>
    </location>
</feature>
<name>A0A0E3BZ83_9BURK</name>
<feature type="chain" id="PRO_5002409724" description="Methyltransferase" evidence="2">
    <location>
        <begin position="24"/>
        <end position="66"/>
    </location>
</feature>
<feature type="transmembrane region" description="Helical" evidence="1">
    <location>
        <begin position="42"/>
        <end position="61"/>
    </location>
</feature>
<keyword evidence="2" id="KW-0732">Signal</keyword>
<dbReference type="AlphaFoldDB" id="A0A0E3BZ83"/>